<proteinExistence type="predicted"/>
<feature type="transmembrane region" description="Helical" evidence="2">
    <location>
        <begin position="433"/>
        <end position="457"/>
    </location>
</feature>
<gene>
    <name evidence="5" type="ORF">E4M00_14975</name>
</gene>
<dbReference type="AlphaFoldDB" id="A0A4Y9QSD6"/>
<keyword evidence="2" id="KW-1133">Transmembrane helix</keyword>
<dbReference type="EMBL" id="SPQZ01000006">
    <property type="protein sequence ID" value="TFV95349.1"/>
    <property type="molecule type" value="Genomic_DNA"/>
</dbReference>
<dbReference type="InterPro" id="IPR048389">
    <property type="entry name" value="YciQ-like_C"/>
</dbReference>
<feature type="transmembrane region" description="Helical" evidence="2">
    <location>
        <begin position="264"/>
        <end position="285"/>
    </location>
</feature>
<accession>A0A4Y9QSD6</accession>
<dbReference type="Pfam" id="PF09972">
    <property type="entry name" value="DUF2207"/>
    <property type="match status" value="1"/>
</dbReference>
<feature type="domain" description="Predicted membrane protein YciQ-like C-terminal" evidence="4">
    <location>
        <begin position="302"/>
        <end position="560"/>
    </location>
</feature>
<evidence type="ECO:0000259" key="3">
    <source>
        <dbReference type="Pfam" id="PF09972"/>
    </source>
</evidence>
<keyword evidence="6" id="KW-1185">Reference proteome</keyword>
<feature type="compositionally biased region" description="Gly residues" evidence="1">
    <location>
        <begin position="603"/>
        <end position="625"/>
    </location>
</feature>
<name>A0A4Y9QSD6_9MICO</name>
<evidence type="ECO:0000313" key="5">
    <source>
        <dbReference type="EMBL" id="TFV95349.1"/>
    </source>
</evidence>
<feature type="region of interest" description="Disordered" evidence="1">
    <location>
        <begin position="600"/>
        <end position="625"/>
    </location>
</feature>
<feature type="transmembrane region" description="Helical" evidence="2">
    <location>
        <begin position="463"/>
        <end position="484"/>
    </location>
</feature>
<keyword evidence="2" id="KW-0812">Transmembrane</keyword>
<reference evidence="5 6" key="1">
    <citation type="journal article" date="2018" name="J. Microbiol.">
        <title>Leifsonia flava sp. nov., a novel actinobacterium isolated from the rhizosphere of Aquilegia viridiflora.</title>
        <authorList>
            <person name="Cai Y."/>
            <person name="Tao W.Z."/>
            <person name="Ma Y.J."/>
            <person name="Cheng J."/>
            <person name="Zhang M.Y."/>
            <person name="Zhang Y.X."/>
        </authorList>
    </citation>
    <scope>NUCLEOTIDE SEQUENCE [LARGE SCALE GENOMIC DNA]</scope>
    <source>
        <strain evidence="5 6">SYP-B2174</strain>
    </source>
</reference>
<dbReference type="InterPro" id="IPR018702">
    <property type="entry name" value="DUF2207"/>
</dbReference>
<dbReference type="Proteomes" id="UP000298127">
    <property type="component" value="Unassembled WGS sequence"/>
</dbReference>
<feature type="domain" description="DUF2207" evidence="3">
    <location>
        <begin position="76"/>
        <end position="247"/>
    </location>
</feature>
<sequence length="625" mass="65954">MADSRAASVSPTPCDDGARPRLGRVRRLIALTIAAAIAVGGAVLPAAPALADVDDFTFESFHGDYSLDRDAEGHSTVDTVETLVAVFPDADQNRGIRRNLNAEYDGHPTELTIVSVTDGDGEKRAFEEDSDDGVVSLTIAGDEYVHGRQTYVITYTEKYLDKYYSDTDAQEFYRDTNGTDWAQPFGRVTASVHLTDELLEARTGEADAASGAEGADGPAQISETADGYEFAASDLGPHENLSFSIGFENGTFVPRDDSFTAAPWPIIALVFTLLTVLAMIGAFVVRSTRLKDAPGRGIIVAEYLPPPGVGIALAGVILNKTTTAPPAQILALAVAGRVRIVEVANEKPGGKDSYEIEFLQTRATGREAYRNPEPSVDDLEVLHAIFGDELTPGERRPLGKTDSKALKRLTAAGKRVRADAVTDAYRKPFPTGAVTLVIVGAIVAGVLAVLFSAISLATVYGGFWPGVFIGVALLALVVACIAVAKYPLDAKGVAARDHLKGLDEYIELAEADRIRYLQSPQGAERTPIATDDSEQMLDLTERLLPWAVLLGHEKKWTAELARYYEQTGSQPDWYAGSHPFNAALFATSISSVSTSVTSSYSAAGGGSSGGASSGGGSGGGGGGGV</sequence>
<evidence type="ECO:0000313" key="6">
    <source>
        <dbReference type="Proteomes" id="UP000298127"/>
    </source>
</evidence>
<feature type="transmembrane region" description="Helical" evidence="2">
    <location>
        <begin position="28"/>
        <end position="51"/>
    </location>
</feature>
<organism evidence="5 6">
    <name type="scientific">Orlajensenia leifsoniae</name>
    <dbReference type="NCBI Taxonomy" id="2561933"/>
    <lineage>
        <taxon>Bacteria</taxon>
        <taxon>Bacillati</taxon>
        <taxon>Actinomycetota</taxon>
        <taxon>Actinomycetes</taxon>
        <taxon>Micrococcales</taxon>
        <taxon>Microbacteriaceae</taxon>
        <taxon>Orlajensenia</taxon>
    </lineage>
</organism>
<evidence type="ECO:0000256" key="2">
    <source>
        <dbReference type="SAM" id="Phobius"/>
    </source>
</evidence>
<evidence type="ECO:0000259" key="4">
    <source>
        <dbReference type="Pfam" id="PF20990"/>
    </source>
</evidence>
<protein>
    <submittedName>
        <fullName evidence="5">DUF2207 domain-containing protein</fullName>
    </submittedName>
</protein>
<dbReference type="Pfam" id="PF20990">
    <property type="entry name" value="DUF2207_C"/>
    <property type="match status" value="1"/>
</dbReference>
<evidence type="ECO:0000256" key="1">
    <source>
        <dbReference type="SAM" id="MobiDB-lite"/>
    </source>
</evidence>
<keyword evidence="2" id="KW-0472">Membrane</keyword>
<comment type="caution">
    <text evidence="5">The sequence shown here is derived from an EMBL/GenBank/DDBJ whole genome shotgun (WGS) entry which is preliminary data.</text>
</comment>